<comment type="similarity">
    <text evidence="1">Belongs to the short-chain dehydrogenases/reductases (SDR) family.</text>
</comment>
<dbReference type="STRING" id="105984.A0A427XDX8"/>
<dbReference type="InterPro" id="IPR002347">
    <property type="entry name" value="SDR_fam"/>
</dbReference>
<accession>A0A427XDX8</accession>
<dbReference type="CDD" id="cd05233">
    <property type="entry name" value="SDR_c"/>
    <property type="match status" value="1"/>
</dbReference>
<reference evidence="4 5" key="1">
    <citation type="submission" date="2018-11" db="EMBL/GenBank/DDBJ databases">
        <title>Genome sequence of Apiotrichum porosum DSM 27194.</title>
        <authorList>
            <person name="Aliyu H."/>
            <person name="Gorte O."/>
            <person name="Ochsenreither K."/>
        </authorList>
    </citation>
    <scope>NUCLEOTIDE SEQUENCE [LARGE SCALE GENOMIC DNA]</scope>
    <source>
        <strain evidence="4 5">DSM 27194</strain>
    </source>
</reference>
<sequence length="257" mass="26366">MSTSIEGKVCVVTGGAGGIGSAITKAYLDAGAEGVTIVDLAPANLASAVARLPVEHQGKVLTVAGDVTQQATHDEYVRQTVERWGRLDISAQVAGTCASPCGILETKIEDWDHAFAVNAKGVFLGLQSSVRAMIASPSGGQGCAVVLISSQFGLEGMGGFSAYTSSKFAVRGLMQVAAQEFAPKGIRVNAICPGPIDTQMLRVNTPEQIEQIVAGVPLGRYGQPEEIASAALFLSSKAGGFCSGTAMKVDGGMAKFA</sequence>
<dbReference type="Gene3D" id="3.40.50.720">
    <property type="entry name" value="NAD(P)-binding Rossmann-like Domain"/>
    <property type="match status" value="1"/>
</dbReference>
<dbReference type="Pfam" id="PF13561">
    <property type="entry name" value="adh_short_C2"/>
    <property type="match status" value="1"/>
</dbReference>
<proteinExistence type="inferred from homology"/>
<dbReference type="AlphaFoldDB" id="A0A427XDX8"/>
<gene>
    <name evidence="4" type="ORF">EHS24_003679</name>
</gene>
<dbReference type="InterPro" id="IPR036291">
    <property type="entry name" value="NAD(P)-bd_dom_sf"/>
</dbReference>
<evidence type="ECO:0000256" key="1">
    <source>
        <dbReference type="ARBA" id="ARBA00006484"/>
    </source>
</evidence>
<evidence type="ECO:0000313" key="4">
    <source>
        <dbReference type="EMBL" id="RSH77056.1"/>
    </source>
</evidence>
<dbReference type="GO" id="GO:0016491">
    <property type="term" value="F:oxidoreductase activity"/>
    <property type="evidence" value="ECO:0007669"/>
    <property type="project" value="UniProtKB-KW"/>
</dbReference>
<evidence type="ECO:0000256" key="2">
    <source>
        <dbReference type="ARBA" id="ARBA00022857"/>
    </source>
</evidence>
<evidence type="ECO:0000313" key="5">
    <source>
        <dbReference type="Proteomes" id="UP000279236"/>
    </source>
</evidence>
<name>A0A427XDX8_9TREE</name>
<dbReference type="OrthoDB" id="1888931at2759"/>
<keyword evidence="2" id="KW-0521">NADP</keyword>
<dbReference type="PROSITE" id="PS00061">
    <property type="entry name" value="ADH_SHORT"/>
    <property type="match status" value="1"/>
</dbReference>
<dbReference type="FunFam" id="3.40.50.720:FF:000084">
    <property type="entry name" value="Short-chain dehydrogenase reductase"/>
    <property type="match status" value="1"/>
</dbReference>
<protein>
    <submittedName>
        <fullName evidence="4">Uncharacterized protein</fullName>
    </submittedName>
</protein>
<comment type="caution">
    <text evidence="4">The sequence shown here is derived from an EMBL/GenBank/DDBJ whole genome shotgun (WGS) entry which is preliminary data.</text>
</comment>
<dbReference type="PANTHER" id="PTHR24321:SF8">
    <property type="entry name" value="ESTRADIOL 17-BETA-DEHYDROGENASE 8-RELATED"/>
    <property type="match status" value="1"/>
</dbReference>
<keyword evidence="3" id="KW-0560">Oxidoreductase</keyword>
<dbReference type="RefSeq" id="XP_028472203.1">
    <property type="nucleotide sequence ID" value="XM_028619334.1"/>
</dbReference>
<dbReference type="InterPro" id="IPR020904">
    <property type="entry name" value="Sc_DH/Rdtase_CS"/>
</dbReference>
<dbReference type="GeneID" id="39588222"/>
<dbReference type="PANTHER" id="PTHR24321">
    <property type="entry name" value="DEHYDROGENASES, SHORT CHAIN"/>
    <property type="match status" value="1"/>
</dbReference>
<dbReference type="Proteomes" id="UP000279236">
    <property type="component" value="Unassembled WGS sequence"/>
</dbReference>
<dbReference type="SUPFAM" id="SSF51735">
    <property type="entry name" value="NAD(P)-binding Rossmann-fold domains"/>
    <property type="match status" value="1"/>
</dbReference>
<evidence type="ECO:0000256" key="3">
    <source>
        <dbReference type="ARBA" id="ARBA00023002"/>
    </source>
</evidence>
<dbReference type="EMBL" id="RSCE01000018">
    <property type="protein sequence ID" value="RSH77056.1"/>
    <property type="molecule type" value="Genomic_DNA"/>
</dbReference>
<organism evidence="4 5">
    <name type="scientific">Apiotrichum porosum</name>
    <dbReference type="NCBI Taxonomy" id="105984"/>
    <lineage>
        <taxon>Eukaryota</taxon>
        <taxon>Fungi</taxon>
        <taxon>Dikarya</taxon>
        <taxon>Basidiomycota</taxon>
        <taxon>Agaricomycotina</taxon>
        <taxon>Tremellomycetes</taxon>
        <taxon>Trichosporonales</taxon>
        <taxon>Trichosporonaceae</taxon>
        <taxon>Apiotrichum</taxon>
    </lineage>
</organism>
<dbReference type="PRINTS" id="PR00081">
    <property type="entry name" value="GDHRDH"/>
</dbReference>
<keyword evidence="5" id="KW-1185">Reference proteome</keyword>